<dbReference type="InterPro" id="IPR036779">
    <property type="entry name" value="LysM_dom_sf"/>
</dbReference>
<name>A0A381QHC4_9ZZZZ</name>
<dbReference type="InterPro" id="IPR018392">
    <property type="entry name" value="LysM"/>
</dbReference>
<dbReference type="Pfam" id="PF01476">
    <property type="entry name" value="LysM"/>
    <property type="match status" value="1"/>
</dbReference>
<gene>
    <name evidence="3" type="ORF">METZ01_LOCUS31595</name>
</gene>
<evidence type="ECO:0000259" key="2">
    <source>
        <dbReference type="Pfam" id="PF01476"/>
    </source>
</evidence>
<feature type="non-terminal residue" evidence="3">
    <location>
        <position position="1"/>
    </location>
</feature>
<evidence type="ECO:0000256" key="1">
    <source>
        <dbReference type="SAM" id="MobiDB-lite"/>
    </source>
</evidence>
<evidence type="ECO:0000313" key="3">
    <source>
        <dbReference type="EMBL" id="SUZ78741.1"/>
    </source>
</evidence>
<protein>
    <recommendedName>
        <fullName evidence="2">LysM domain-containing protein</fullName>
    </recommendedName>
</protein>
<dbReference type="CDD" id="cd00118">
    <property type="entry name" value="LysM"/>
    <property type="match status" value="1"/>
</dbReference>
<dbReference type="EMBL" id="UINC01001365">
    <property type="protein sequence ID" value="SUZ78741.1"/>
    <property type="molecule type" value="Genomic_DNA"/>
</dbReference>
<dbReference type="AlphaFoldDB" id="A0A381QHC4"/>
<feature type="domain" description="LysM" evidence="2">
    <location>
        <begin position="272"/>
        <end position="296"/>
    </location>
</feature>
<reference evidence="3" key="1">
    <citation type="submission" date="2018-05" db="EMBL/GenBank/DDBJ databases">
        <authorList>
            <person name="Lanie J.A."/>
            <person name="Ng W.-L."/>
            <person name="Kazmierczak K.M."/>
            <person name="Andrzejewski T.M."/>
            <person name="Davidsen T.M."/>
            <person name="Wayne K.J."/>
            <person name="Tettelin H."/>
            <person name="Glass J.I."/>
            <person name="Rusch D."/>
            <person name="Podicherti R."/>
            <person name="Tsui H.-C.T."/>
            <person name="Winkler M.E."/>
        </authorList>
    </citation>
    <scope>NUCLEOTIDE SEQUENCE</scope>
</reference>
<accession>A0A381QHC4</accession>
<organism evidence="3">
    <name type="scientific">marine metagenome</name>
    <dbReference type="NCBI Taxonomy" id="408172"/>
    <lineage>
        <taxon>unclassified sequences</taxon>
        <taxon>metagenomes</taxon>
        <taxon>ecological metagenomes</taxon>
    </lineage>
</organism>
<feature type="region of interest" description="Disordered" evidence="1">
    <location>
        <begin position="319"/>
        <end position="338"/>
    </location>
</feature>
<sequence length="352" mass="40450">VRTILNYEKYNILIAKTMPFKYLLIATFGALLFINYSGTAATAAADLSQKKAEFLPLASFLYANRDPMRVGWYNTSSMPLGKDFKTDAKRPVGSFFVQLKPRKNEGEYQLALRVLRDGSHQFLLIREFTNGNTLNHKRYLTIPFELLIGAIQGEALRSLFPNDHVEFGGWRHQVTYVWETPELLMKSFTRSGTQTILQKDFMQGEEYTIPWKNLRSDLELEPLAVRDPLFIRKDKSGLRYAFYRIQPGDTLYSSVVIRFIGNIKHAARSQNASDLLVLNGLVDAHQLSPGQLIKIPLEWIRPEYLHQVPSIYRISKKTTSTEKVSSPEHQPSIENGRHKTGSYYRTQIISQR</sequence>
<proteinExistence type="predicted"/>
<dbReference type="Gene3D" id="3.10.350.10">
    <property type="entry name" value="LysM domain"/>
    <property type="match status" value="1"/>
</dbReference>